<reference evidence="2" key="1">
    <citation type="submission" date="2021-02" db="EMBL/GenBank/DDBJ databases">
        <title>Natronoglycomyces albus gen. nov., sp. nov, a haloalkaliphilic actinobacterium from a soda solonchak soil.</title>
        <authorList>
            <person name="Sorokin D.Y."/>
            <person name="Khijniak T.V."/>
            <person name="Zakharycheva A.P."/>
            <person name="Boueva O.V."/>
            <person name="Ariskina E.V."/>
            <person name="Hahnke R.L."/>
            <person name="Bunk B."/>
            <person name="Sproer C."/>
            <person name="Schumann P."/>
            <person name="Evtushenko L.I."/>
            <person name="Kublanov I.V."/>
        </authorList>
    </citation>
    <scope>NUCLEOTIDE SEQUENCE</scope>
    <source>
        <strain evidence="2">DSM 106290</strain>
    </source>
</reference>
<dbReference type="Proteomes" id="UP000662939">
    <property type="component" value="Chromosome"/>
</dbReference>
<keyword evidence="3" id="KW-1185">Reference proteome</keyword>
<feature type="compositionally biased region" description="Polar residues" evidence="1">
    <location>
        <begin position="1"/>
        <end position="14"/>
    </location>
</feature>
<sequence>MTLISSLAVSSTPTHPGELPHRSSDASGDMRAPMREAAYYLENHVGPHPLAGIKPWLEHGDVPQGTIVNSGDLAAGGEVTAALIEHSSQLWGAADHVSVALAWKTYCYWSVLPSVLGFVSAHRVPLWNPEEAHFVIGRESPLFSLHLGDPKFAVLADDPLASHPAAVVMKDHQELLDAMRATLFDGHLEVVMSALRQQARIGRRNLLGSLASGICYAVACCAEASHVSSEAIAAELLEAFDVAHLVDISSDEFGKLTYRRHTCCLAFTLEGRNVCSTCCLPEAGQSACG</sequence>
<dbReference type="KEGG" id="nav:JQS30_14885"/>
<evidence type="ECO:0000313" key="2">
    <source>
        <dbReference type="EMBL" id="QSB05027.1"/>
    </source>
</evidence>
<evidence type="ECO:0000313" key="3">
    <source>
        <dbReference type="Proteomes" id="UP000662939"/>
    </source>
</evidence>
<dbReference type="RefSeq" id="WP_213171028.1">
    <property type="nucleotide sequence ID" value="NZ_CP070496.1"/>
</dbReference>
<name>A0A895XJ71_9ACTN</name>
<feature type="region of interest" description="Disordered" evidence="1">
    <location>
        <begin position="1"/>
        <end position="29"/>
    </location>
</feature>
<organism evidence="2 3">
    <name type="scientific">Natronoglycomyces albus</name>
    <dbReference type="NCBI Taxonomy" id="2811108"/>
    <lineage>
        <taxon>Bacteria</taxon>
        <taxon>Bacillati</taxon>
        <taxon>Actinomycetota</taxon>
        <taxon>Actinomycetes</taxon>
        <taxon>Glycomycetales</taxon>
        <taxon>Glycomycetaceae</taxon>
        <taxon>Natronoglycomyces</taxon>
    </lineage>
</organism>
<dbReference type="AlphaFoldDB" id="A0A895XJ71"/>
<accession>A0A895XJ71</accession>
<proteinExistence type="predicted"/>
<protein>
    <submittedName>
        <fullName evidence="2">(2Fe-2S)-binding protein</fullName>
    </submittedName>
</protein>
<dbReference type="EMBL" id="CP070496">
    <property type="protein sequence ID" value="QSB05027.1"/>
    <property type="molecule type" value="Genomic_DNA"/>
</dbReference>
<evidence type="ECO:0000256" key="1">
    <source>
        <dbReference type="SAM" id="MobiDB-lite"/>
    </source>
</evidence>
<gene>
    <name evidence="2" type="ORF">JQS30_14885</name>
</gene>